<dbReference type="GeneID" id="39735160"/>
<dbReference type="GO" id="GO:0008033">
    <property type="term" value="P:tRNA processing"/>
    <property type="evidence" value="ECO:0007669"/>
    <property type="project" value="UniProtKB-KW"/>
</dbReference>
<keyword evidence="6" id="KW-0694">RNA-binding</keyword>
<dbReference type="Proteomes" id="UP000220158">
    <property type="component" value="Chromosome 6"/>
</dbReference>
<keyword evidence="9" id="KW-0489">Methyltransferase</keyword>
<protein>
    <submittedName>
        <fullName evidence="9">tRNA methyltransferase, putative</fullName>
    </submittedName>
</protein>
<proteinExistence type="predicted"/>
<evidence type="ECO:0000256" key="1">
    <source>
        <dbReference type="ARBA" id="ARBA00022555"/>
    </source>
</evidence>
<keyword evidence="5" id="KW-0067">ATP-binding</keyword>
<evidence type="ECO:0000256" key="7">
    <source>
        <dbReference type="ARBA" id="ARBA00023157"/>
    </source>
</evidence>
<evidence type="ECO:0000256" key="2">
    <source>
        <dbReference type="ARBA" id="ARBA00022679"/>
    </source>
</evidence>
<gene>
    <name evidence="9" type="ORF">PRELSG_0603400</name>
</gene>
<evidence type="ECO:0000256" key="4">
    <source>
        <dbReference type="ARBA" id="ARBA00022741"/>
    </source>
</evidence>
<sequence>MFIILIYYILCLSFFNNKIIRNYERKGTISYISNVNKNIINLEKKLYSIQNFKRNIRNIYEDLKSLNEREKKINYLIKKNIETCKNNYFPLIKKKFINKNISDFTKGKKSFYINEVRKNVFYKYIHSCNSNVYLAVDITRKKKKNEVKRDKCLFNLELIKGKKELNNKSKKVSLNILKIDNNVDDLIKSNLKRQRYLITIDGYSDNILLCCFLHSILKGLQQVSLNLFLKMDFKQIANNLRNLFTIHFNIEHIINYIYQYIYSFILKEDIKNDKCKIKNKEKASFIYNEHVLVYRSVNEDKKISSNSLENAPDNEALFSISDKNETRNRCNPLNSDKNIMKIYSYPRVAHMLSGGIDSLMALFLLEKKKYYIDNFFFNFNNYDCSKNDLKYVKRICKKRRNLYIVNINDEYFKKVLVPMLKSYSEGEIPNPDIMCNKKIKYNFLLKIIKSLYKKKNNFFNYSYISTGHYAMISTNDTYNANNFFNNNFPYAHGKNEEEEIKKKRYKLLVSNDRKKDQTFFLSSFTEKQLSKFLFPLCLHTKEGIKNFMKKENIDYYNKNETKGLCLFGKVNMHLLLQTYFKNDKDNKNENVSKESSGELITNDLLNFKEKYISLFNLNYINYIISIDDEIVIDKNSDIHLYAIGQNKYITNFIHSLYNKRIKKNCKNTFSSCQWVVVYKKIIKNKNKNVAENFIYVTKNYKNDLFKSIRTKCKLKNIKWIEGKFPLCLKKQKRSKDQKIIYIKIRNNENIKKAKIIFHLNNVAYLKLQKKDIGLSPGQIITFYFPFIIKNRKIKYIYSLKKYQNDLIYYHCIGSSKISNQFLDIKLYQKILNIHKSNNITIF</sequence>
<dbReference type="Gene3D" id="3.40.50.620">
    <property type="entry name" value="HUPs"/>
    <property type="match status" value="1"/>
</dbReference>
<dbReference type="OrthoDB" id="3685at2759"/>
<dbReference type="InterPro" id="IPR046885">
    <property type="entry name" value="MnmA-like_C"/>
</dbReference>
<reference evidence="9 10" key="1">
    <citation type="submission" date="2015-04" db="EMBL/GenBank/DDBJ databases">
        <authorList>
            <consortium name="Pathogen Informatics"/>
        </authorList>
    </citation>
    <scope>NUCLEOTIDE SEQUENCE [LARGE SCALE GENOMIC DNA]</scope>
    <source>
        <strain evidence="9 10">SGS1</strain>
    </source>
</reference>
<dbReference type="SUPFAM" id="SSF52402">
    <property type="entry name" value="Adenine nucleotide alpha hydrolases-like"/>
    <property type="match status" value="1"/>
</dbReference>
<dbReference type="GO" id="GO:0000049">
    <property type="term" value="F:tRNA binding"/>
    <property type="evidence" value="ECO:0007669"/>
    <property type="project" value="UniProtKB-KW"/>
</dbReference>
<dbReference type="KEGG" id="prel:PRELSG_0603400"/>
<dbReference type="PANTHER" id="PTHR43052">
    <property type="match status" value="1"/>
</dbReference>
<keyword evidence="2 9" id="KW-0808">Transferase</keyword>
<dbReference type="Pfam" id="PF20258">
    <property type="entry name" value="tRNA_Me_trans_C"/>
    <property type="match status" value="1"/>
</dbReference>
<dbReference type="EMBL" id="LN835301">
    <property type="protein sequence ID" value="CRG99059.1"/>
    <property type="molecule type" value="Genomic_DNA"/>
</dbReference>
<dbReference type="VEuPathDB" id="PlasmoDB:PRELSG_0603400"/>
<keyword evidence="7" id="KW-1015">Disulfide bond</keyword>
<evidence type="ECO:0000256" key="5">
    <source>
        <dbReference type="ARBA" id="ARBA00022840"/>
    </source>
</evidence>
<name>A0A1J1H2C0_PLARL</name>
<organism evidence="9 10">
    <name type="scientific">Plasmodium relictum</name>
    <dbReference type="NCBI Taxonomy" id="85471"/>
    <lineage>
        <taxon>Eukaryota</taxon>
        <taxon>Sar</taxon>
        <taxon>Alveolata</taxon>
        <taxon>Apicomplexa</taxon>
        <taxon>Aconoidasida</taxon>
        <taxon>Haemosporida</taxon>
        <taxon>Plasmodiidae</taxon>
        <taxon>Plasmodium</taxon>
        <taxon>Plasmodium (Haemamoeba)</taxon>
    </lineage>
</organism>
<dbReference type="GO" id="GO:0008168">
    <property type="term" value="F:methyltransferase activity"/>
    <property type="evidence" value="ECO:0007669"/>
    <property type="project" value="UniProtKB-KW"/>
</dbReference>
<accession>A0A1J1H2C0</accession>
<feature type="domain" description="tRNA-specific 2-thiouridylase MnmA-like C-terminal" evidence="8">
    <location>
        <begin position="710"/>
        <end position="783"/>
    </location>
</feature>
<dbReference type="PANTHER" id="PTHR43052:SF1">
    <property type="entry name" value="TRNA-5-TAURINOMETHYLURIDINE 2-SULFURTRANSFERASE"/>
    <property type="match status" value="1"/>
</dbReference>
<dbReference type="AlphaFoldDB" id="A0A1J1H2C0"/>
<evidence type="ECO:0000256" key="6">
    <source>
        <dbReference type="ARBA" id="ARBA00022884"/>
    </source>
</evidence>
<dbReference type="GO" id="GO:0032259">
    <property type="term" value="P:methylation"/>
    <property type="evidence" value="ECO:0007669"/>
    <property type="project" value="UniProtKB-KW"/>
</dbReference>
<dbReference type="InterPro" id="IPR014729">
    <property type="entry name" value="Rossmann-like_a/b/a_fold"/>
</dbReference>
<evidence type="ECO:0000256" key="3">
    <source>
        <dbReference type="ARBA" id="ARBA00022694"/>
    </source>
</evidence>
<dbReference type="RefSeq" id="XP_028532067.1">
    <property type="nucleotide sequence ID" value="XM_028675483.1"/>
</dbReference>
<keyword evidence="4" id="KW-0547">Nucleotide-binding</keyword>
<dbReference type="GO" id="GO:0005524">
    <property type="term" value="F:ATP binding"/>
    <property type="evidence" value="ECO:0007669"/>
    <property type="project" value="UniProtKB-KW"/>
</dbReference>
<evidence type="ECO:0000313" key="9">
    <source>
        <dbReference type="EMBL" id="CRG99059.1"/>
    </source>
</evidence>
<dbReference type="InterPro" id="IPR051305">
    <property type="entry name" value="tRNA_2-thiouridylase_MnmA"/>
</dbReference>
<evidence type="ECO:0000313" key="10">
    <source>
        <dbReference type="Proteomes" id="UP000220158"/>
    </source>
</evidence>
<dbReference type="Pfam" id="PF03054">
    <property type="entry name" value="tRNA_Me_trans"/>
    <property type="match status" value="1"/>
</dbReference>
<dbReference type="OMA" id="HYAMIST"/>
<keyword evidence="1" id="KW-0820">tRNA-binding</keyword>
<keyword evidence="3" id="KW-0819">tRNA processing</keyword>
<keyword evidence="10" id="KW-1185">Reference proteome</keyword>
<evidence type="ECO:0000259" key="8">
    <source>
        <dbReference type="Pfam" id="PF20258"/>
    </source>
</evidence>